<keyword evidence="1" id="KW-0732">Signal</keyword>
<dbReference type="InterPro" id="IPR022298">
    <property type="entry name" value="Conjug_transposon_TraN"/>
</dbReference>
<comment type="caution">
    <text evidence="2">The sequence shown here is derived from an EMBL/GenBank/DDBJ whole genome shotgun (WGS) entry which is preliminary data.</text>
</comment>
<name>A0ABS5IWH4_9BACT</name>
<reference evidence="2 3" key="1">
    <citation type="submission" date="2021-04" db="EMBL/GenBank/DDBJ databases">
        <title>Chitinophaga sp. nov., isolated from the rhizosphere soil.</title>
        <authorList>
            <person name="He S."/>
        </authorList>
    </citation>
    <scope>NUCLEOTIDE SEQUENCE [LARGE SCALE GENOMIC DNA]</scope>
    <source>
        <strain evidence="2 3">2R12</strain>
    </source>
</reference>
<keyword evidence="3" id="KW-1185">Reference proteome</keyword>
<evidence type="ECO:0000313" key="2">
    <source>
        <dbReference type="EMBL" id="MBS0027240.1"/>
    </source>
</evidence>
<dbReference type="NCBIfam" id="TIGR03780">
    <property type="entry name" value="Bac_Flav_CT_N"/>
    <property type="match status" value="1"/>
</dbReference>
<dbReference type="EMBL" id="JAGTXB010000003">
    <property type="protein sequence ID" value="MBS0027240.1"/>
    <property type="molecule type" value="Genomic_DNA"/>
</dbReference>
<accession>A0ABS5IWH4</accession>
<evidence type="ECO:0000313" key="3">
    <source>
        <dbReference type="Proteomes" id="UP000676386"/>
    </source>
</evidence>
<gene>
    <name evidence="2" type="primary">traN</name>
    <name evidence="2" type="ORF">KE626_07960</name>
</gene>
<protein>
    <submittedName>
        <fullName evidence="2">Conjugative transposon protein TraN</fullName>
    </submittedName>
</protein>
<evidence type="ECO:0000256" key="1">
    <source>
        <dbReference type="SAM" id="SignalP"/>
    </source>
</evidence>
<dbReference type="Pfam" id="PF13595">
    <property type="entry name" value="DUF4138"/>
    <property type="match status" value="1"/>
</dbReference>
<dbReference type="RefSeq" id="WP_211972345.1">
    <property type="nucleotide sequence ID" value="NZ_JAGTXB010000003.1"/>
</dbReference>
<organism evidence="2 3">
    <name type="scientific">Chitinophaga hostae</name>
    <dbReference type="NCBI Taxonomy" id="2831022"/>
    <lineage>
        <taxon>Bacteria</taxon>
        <taxon>Pseudomonadati</taxon>
        <taxon>Bacteroidota</taxon>
        <taxon>Chitinophagia</taxon>
        <taxon>Chitinophagales</taxon>
        <taxon>Chitinophagaceae</taxon>
        <taxon>Chitinophaga</taxon>
    </lineage>
</organism>
<dbReference type="Proteomes" id="UP000676386">
    <property type="component" value="Unassembled WGS sequence"/>
</dbReference>
<feature type="chain" id="PRO_5047448168" evidence="1">
    <location>
        <begin position="23"/>
        <end position="314"/>
    </location>
</feature>
<proteinExistence type="predicted"/>
<sequence>MKHRIQIVVIILLALMQNQAWAQTGTPELPADSLGLPKNLPEKENYASIAPYELRVTYDKTTHIIFPSAIRYVDLGSENITAGKADKAENVLRIKATVKGFTEETNFSVITDDGKFYNFNVRYSEYPGSLTISLSKAQKGKNEGLSTTSEGEALFKDLGSDPPMLSYLVMETIYKRDKRFVRHIGSESFGIKVALKGIYTLNGKLFFYLQFNNSTNIPFTIDFISFKIVDKKVGKRTVIQERAVEPLGEYIEMEQVPGTSTERNVYLLEQLTIPDDKMLIIEIFEKNGGRHQLLRIENDDLIKARLVKDMHLHF</sequence>
<feature type="signal peptide" evidence="1">
    <location>
        <begin position="1"/>
        <end position="22"/>
    </location>
</feature>